<keyword evidence="11" id="KW-1185">Reference proteome</keyword>
<reference evidence="10 12" key="2">
    <citation type="submission" date="2016-11" db="EMBL/GenBank/DDBJ databases">
        <authorList>
            <person name="Jaros S."/>
            <person name="Januszkiewicz K."/>
            <person name="Wedrychowicz H."/>
        </authorList>
    </citation>
    <scope>NUCLEOTIDE SEQUENCE [LARGE SCALE GENOMIC DNA]</scope>
    <source>
        <strain evidence="10 12">DSM 17137</strain>
    </source>
</reference>
<feature type="chain" id="PRO_5015038243" evidence="7">
    <location>
        <begin position="17"/>
        <end position="478"/>
    </location>
</feature>
<dbReference type="STRING" id="1121477.SAMN02745223_03987"/>
<dbReference type="GO" id="GO:0046872">
    <property type="term" value="F:metal ion binding"/>
    <property type="evidence" value="ECO:0007669"/>
    <property type="project" value="UniProtKB-KW"/>
</dbReference>
<evidence type="ECO:0000256" key="4">
    <source>
        <dbReference type="ARBA" id="ARBA00022801"/>
    </source>
</evidence>
<dbReference type="EMBL" id="FQVC01000019">
    <property type="protein sequence ID" value="SHF95718.1"/>
    <property type="molecule type" value="Genomic_DNA"/>
</dbReference>
<comment type="cofactor">
    <cofactor evidence="1">
        <name>Zn(2+)</name>
        <dbReference type="ChEBI" id="CHEBI:29105"/>
    </cofactor>
</comment>
<dbReference type="PROSITE" id="PS51782">
    <property type="entry name" value="LYSM"/>
    <property type="match status" value="1"/>
</dbReference>
<dbReference type="PANTHER" id="PTHR22726">
    <property type="entry name" value="METALLOENDOPEPTIDASE OMA1"/>
    <property type="match status" value="1"/>
</dbReference>
<evidence type="ECO:0000256" key="2">
    <source>
        <dbReference type="ARBA" id="ARBA00022670"/>
    </source>
</evidence>
<name>A0A0F5LMP7_9HYPH</name>
<dbReference type="InterPro" id="IPR018392">
    <property type="entry name" value="LysM"/>
</dbReference>
<dbReference type="GO" id="GO:0004222">
    <property type="term" value="F:metalloendopeptidase activity"/>
    <property type="evidence" value="ECO:0007669"/>
    <property type="project" value="InterPro"/>
</dbReference>
<reference evidence="9 11" key="1">
    <citation type="submission" date="2015-03" db="EMBL/GenBank/DDBJ databases">
        <authorList>
            <person name="Hassan Y.I."/>
            <person name="Lepp D."/>
            <person name="Zhou T."/>
        </authorList>
    </citation>
    <scope>NUCLEOTIDE SEQUENCE [LARGE SCALE GENOMIC DNA]</scope>
    <source>
        <strain evidence="9 11">DSM 17137</strain>
    </source>
</reference>
<dbReference type="Proteomes" id="UP000033608">
    <property type="component" value="Unassembled WGS sequence"/>
</dbReference>
<dbReference type="GO" id="GO:0016020">
    <property type="term" value="C:membrane"/>
    <property type="evidence" value="ECO:0007669"/>
    <property type="project" value="TreeGrafter"/>
</dbReference>
<evidence type="ECO:0000313" key="12">
    <source>
        <dbReference type="Proteomes" id="UP000184533"/>
    </source>
</evidence>
<dbReference type="InterPro" id="IPR001915">
    <property type="entry name" value="Peptidase_M48"/>
</dbReference>
<dbReference type="EMBL" id="LAJF01000090">
    <property type="protein sequence ID" value="KKB83641.1"/>
    <property type="molecule type" value="Genomic_DNA"/>
</dbReference>
<evidence type="ECO:0000313" key="10">
    <source>
        <dbReference type="EMBL" id="SHF95718.1"/>
    </source>
</evidence>
<keyword evidence="7" id="KW-0732">Signal</keyword>
<dbReference type="CDD" id="cd07324">
    <property type="entry name" value="M48C_Oma1-like"/>
    <property type="match status" value="1"/>
</dbReference>
<dbReference type="Pfam" id="PF01435">
    <property type="entry name" value="Peptidase_M48"/>
    <property type="match status" value="1"/>
</dbReference>
<dbReference type="RefSeq" id="WP_046135951.1">
    <property type="nucleotide sequence ID" value="NZ_FQVC01000019.1"/>
</dbReference>
<evidence type="ECO:0000256" key="5">
    <source>
        <dbReference type="ARBA" id="ARBA00022833"/>
    </source>
</evidence>
<keyword evidence="2 10" id="KW-0645">Protease</keyword>
<evidence type="ECO:0000259" key="8">
    <source>
        <dbReference type="PROSITE" id="PS51782"/>
    </source>
</evidence>
<dbReference type="InterPro" id="IPR051156">
    <property type="entry name" value="Mito/Outer_Membr_Metalloprot"/>
</dbReference>
<proteinExistence type="predicted"/>
<dbReference type="PANTHER" id="PTHR22726:SF1">
    <property type="entry name" value="METALLOENDOPEPTIDASE OMA1, MITOCHONDRIAL"/>
    <property type="match status" value="1"/>
</dbReference>
<dbReference type="PATRIC" id="fig|1121477.3.peg.4022"/>
<dbReference type="OrthoDB" id="9810445at2"/>
<protein>
    <submittedName>
        <fullName evidence="10">Putative Zn-dependent protease</fullName>
    </submittedName>
</protein>
<dbReference type="Proteomes" id="UP000184533">
    <property type="component" value="Unassembled WGS sequence"/>
</dbReference>
<dbReference type="GO" id="GO:0051603">
    <property type="term" value="P:proteolysis involved in protein catabolic process"/>
    <property type="evidence" value="ECO:0007669"/>
    <property type="project" value="TreeGrafter"/>
</dbReference>
<feature type="domain" description="LysM" evidence="8">
    <location>
        <begin position="427"/>
        <end position="474"/>
    </location>
</feature>
<feature type="signal peptide" evidence="7">
    <location>
        <begin position="1"/>
        <end position="16"/>
    </location>
</feature>
<sequence>MLAVSLLALSACSTFTGTGVSVSQTGDRPAPTVVPEGTDPEDVVIGRREHPRIIAAYGGVYSDRPAEIMVARIVGRLLAAANQPNAQFQVTILDSAEVNAFALPGGYIYVTRGILALASDTSELAAVLAHEIAHVTLRHARARTDRTRTTEIVDRVISGVFGGNGASDQAANLTRQSMAAFSQNQELEADREGIKFAGKAGYDPHAAARFLGVMSRFAKFSAGEDSGDGFLSSHPSTPNRIQKAVETARTMFGAPGFGETDRDGYLASVSGLTFGDSPSQGSIVGRRFLHPANKFTFSVPQGYTLQNSQSAVVGVAGDGEAVRFDSADVSPSLGLAAYLRSGWIAGLKTDSVTTQTVNGIEMASGVAQTDQWFFRVSVMRLDGQVYRFIFAAKADSARFEQGAEATLKSFRRTDASDLAQIRKVGVRVVTAKPGDTADSLAQQMAGLSRGSELFYIINNLFPGDPVQAGKKYKVVALQ</sequence>
<evidence type="ECO:0000256" key="6">
    <source>
        <dbReference type="ARBA" id="ARBA00023049"/>
    </source>
</evidence>
<organism evidence="9 11">
    <name type="scientific">Devosia limi DSM 17137</name>
    <dbReference type="NCBI Taxonomy" id="1121477"/>
    <lineage>
        <taxon>Bacteria</taxon>
        <taxon>Pseudomonadati</taxon>
        <taxon>Pseudomonadota</taxon>
        <taxon>Alphaproteobacteria</taxon>
        <taxon>Hyphomicrobiales</taxon>
        <taxon>Devosiaceae</taxon>
        <taxon>Devosia</taxon>
    </lineage>
</organism>
<keyword evidence="5" id="KW-0862">Zinc</keyword>
<evidence type="ECO:0000256" key="7">
    <source>
        <dbReference type="SAM" id="SignalP"/>
    </source>
</evidence>
<evidence type="ECO:0000256" key="1">
    <source>
        <dbReference type="ARBA" id="ARBA00001947"/>
    </source>
</evidence>
<evidence type="ECO:0000256" key="3">
    <source>
        <dbReference type="ARBA" id="ARBA00022723"/>
    </source>
</evidence>
<keyword evidence="3" id="KW-0479">Metal-binding</keyword>
<evidence type="ECO:0000313" key="9">
    <source>
        <dbReference type="EMBL" id="KKB83641.1"/>
    </source>
</evidence>
<keyword evidence="6" id="KW-0482">Metalloprotease</keyword>
<dbReference type="AlphaFoldDB" id="A0A0F5LMP7"/>
<evidence type="ECO:0000313" key="11">
    <source>
        <dbReference type="Proteomes" id="UP000033608"/>
    </source>
</evidence>
<keyword evidence="4" id="KW-0378">Hydrolase</keyword>
<accession>A0A0F5LMP7</accession>
<dbReference type="Gene3D" id="3.30.2010.10">
    <property type="entry name" value="Metalloproteases ('zincins'), catalytic domain"/>
    <property type="match status" value="1"/>
</dbReference>
<gene>
    <name evidence="10" type="ORF">SAMN02745223_03987</name>
    <name evidence="9" type="ORF">VW29_14270</name>
</gene>